<feature type="region of interest" description="Disordered" evidence="9">
    <location>
        <begin position="252"/>
        <end position="284"/>
    </location>
</feature>
<dbReference type="NCBIfam" id="TIGR00886">
    <property type="entry name" value="2A0108"/>
    <property type="match status" value="1"/>
</dbReference>
<feature type="transmembrane region" description="Helical" evidence="8">
    <location>
        <begin position="428"/>
        <end position="449"/>
    </location>
</feature>
<dbReference type="EMBL" id="KV425992">
    <property type="protein sequence ID" value="KZV93273.1"/>
    <property type="molecule type" value="Genomic_DNA"/>
</dbReference>
<evidence type="ECO:0000256" key="8">
    <source>
        <dbReference type="RuleBase" id="RU366033"/>
    </source>
</evidence>
<dbReference type="InterPro" id="IPR011701">
    <property type="entry name" value="MFS"/>
</dbReference>
<dbReference type="InterPro" id="IPR020846">
    <property type="entry name" value="MFS_dom"/>
</dbReference>
<dbReference type="AlphaFoldDB" id="A0A165IE04"/>
<feature type="transmembrane region" description="Helical" evidence="8">
    <location>
        <begin position="461"/>
        <end position="482"/>
    </location>
</feature>
<keyword evidence="7 8" id="KW-0472">Membrane</keyword>
<keyword evidence="3 8" id="KW-0813">Transport</keyword>
<sequence>MSDSSETDAHRAEPDTHYRRTGLWERLTTTRVNPLNLKCETLPVFSLKSQYARNFHLSWFAFWVAFLSWFAFAPLIPEAVKDDLKLTPAQIGNSNICALCATLIVRLIVGPLVDRFGPRRVMAALLAIGAIPSGLAGLVTSVPGLYAVRFFIGILGGTFVPCQAWTTTFFDKKIVGTANALVGGWGNSGGGFTFIIMVALYERLLRDGLSPHSAWRAAFAIVPVPVLLGTSVLVMVFGTDHPAGRWSERYNIPAARTASDPEQSPRDRDVVEEKKDTPGIDVTVSPASPQEAQLPLSAVDTAVNQELTAKIAAQILANPLTWLPSAAYATTFGYELAIDAYLANILFGLYKSDSFGQTKAGYVASVFGMLNIFTRPMGGYLGDIVYRRFGVAGKKYLTLLCGFLRGVFSLGLGLYLERGSHPSLDVVVVFIVIIAIFNEAGNGANFALVPHCNSNYNGFMSGMVGAAGNVGGIIFAVIFRFRPVPVGHAFWISGIIAMGVNVLLMTIRVPKW</sequence>
<keyword evidence="5 8" id="KW-1133">Transmembrane helix</keyword>
<feature type="transmembrane region" description="Helical" evidence="8">
    <location>
        <begin position="146"/>
        <end position="166"/>
    </location>
</feature>
<feature type="domain" description="Major facilitator superfamily (MFS) profile" evidence="10">
    <location>
        <begin position="54"/>
        <end position="512"/>
    </location>
</feature>
<dbReference type="OrthoDB" id="434240at2759"/>
<dbReference type="Gene3D" id="1.20.1250.20">
    <property type="entry name" value="MFS general substrate transporter like domains"/>
    <property type="match status" value="2"/>
</dbReference>
<feature type="transmembrane region" description="Helical" evidence="8">
    <location>
        <begin position="121"/>
        <end position="140"/>
    </location>
</feature>
<evidence type="ECO:0000256" key="1">
    <source>
        <dbReference type="ARBA" id="ARBA00004141"/>
    </source>
</evidence>
<dbReference type="InterPro" id="IPR036259">
    <property type="entry name" value="MFS_trans_sf"/>
</dbReference>
<dbReference type="PANTHER" id="PTHR23515">
    <property type="entry name" value="HIGH-AFFINITY NITRATE TRANSPORTER 2.3"/>
    <property type="match status" value="1"/>
</dbReference>
<feature type="transmembrane region" description="Helical" evidence="8">
    <location>
        <begin position="396"/>
        <end position="416"/>
    </location>
</feature>
<organism evidence="11 12">
    <name type="scientific">Exidia glandulosa HHB12029</name>
    <dbReference type="NCBI Taxonomy" id="1314781"/>
    <lineage>
        <taxon>Eukaryota</taxon>
        <taxon>Fungi</taxon>
        <taxon>Dikarya</taxon>
        <taxon>Basidiomycota</taxon>
        <taxon>Agaricomycotina</taxon>
        <taxon>Agaricomycetes</taxon>
        <taxon>Auriculariales</taxon>
        <taxon>Exidiaceae</taxon>
        <taxon>Exidia</taxon>
    </lineage>
</organism>
<dbReference type="GO" id="GO:0015112">
    <property type="term" value="F:nitrate transmembrane transporter activity"/>
    <property type="evidence" value="ECO:0007669"/>
    <property type="project" value="UniProtKB-UniRule"/>
</dbReference>
<protein>
    <recommendedName>
        <fullName evidence="8">Nitrate/nitrite transporter</fullName>
    </recommendedName>
</protein>
<keyword evidence="4 8" id="KW-0812">Transmembrane</keyword>
<evidence type="ECO:0000256" key="4">
    <source>
        <dbReference type="ARBA" id="ARBA00022692"/>
    </source>
</evidence>
<dbReference type="Proteomes" id="UP000077266">
    <property type="component" value="Unassembled WGS sequence"/>
</dbReference>
<dbReference type="SUPFAM" id="SSF103473">
    <property type="entry name" value="MFS general substrate transporter"/>
    <property type="match status" value="1"/>
</dbReference>
<dbReference type="InterPro" id="IPR004737">
    <property type="entry name" value="NO3_transporter_NarK/NarU-like"/>
</dbReference>
<dbReference type="InterPro" id="IPR044772">
    <property type="entry name" value="NO3_transporter"/>
</dbReference>
<dbReference type="GO" id="GO:0042128">
    <property type="term" value="P:nitrate assimilation"/>
    <property type="evidence" value="ECO:0007669"/>
    <property type="project" value="UniProtKB-UniRule"/>
</dbReference>
<feature type="transmembrane region" description="Helical" evidence="8">
    <location>
        <begin position="57"/>
        <end position="77"/>
    </location>
</feature>
<keyword evidence="8" id="KW-1003">Cell membrane</keyword>
<reference evidence="11 12" key="1">
    <citation type="journal article" date="2016" name="Mol. Biol. Evol.">
        <title>Comparative Genomics of Early-Diverging Mushroom-Forming Fungi Provides Insights into the Origins of Lignocellulose Decay Capabilities.</title>
        <authorList>
            <person name="Nagy L.G."/>
            <person name="Riley R."/>
            <person name="Tritt A."/>
            <person name="Adam C."/>
            <person name="Daum C."/>
            <person name="Floudas D."/>
            <person name="Sun H."/>
            <person name="Yadav J.S."/>
            <person name="Pangilinan J."/>
            <person name="Larsson K.H."/>
            <person name="Matsuura K."/>
            <person name="Barry K."/>
            <person name="Labutti K."/>
            <person name="Kuo R."/>
            <person name="Ohm R.A."/>
            <person name="Bhattacharya S.S."/>
            <person name="Shirouzu T."/>
            <person name="Yoshinaga Y."/>
            <person name="Martin F.M."/>
            <person name="Grigoriev I.V."/>
            <person name="Hibbett D.S."/>
        </authorList>
    </citation>
    <scope>NUCLEOTIDE SEQUENCE [LARGE SCALE GENOMIC DNA]</scope>
    <source>
        <strain evidence="11 12">HHB12029</strain>
    </source>
</reference>
<dbReference type="GO" id="GO:0005886">
    <property type="term" value="C:plasma membrane"/>
    <property type="evidence" value="ECO:0007669"/>
    <property type="project" value="UniProtKB-SubCell"/>
</dbReference>
<evidence type="ECO:0000256" key="6">
    <source>
        <dbReference type="ARBA" id="ARBA00023063"/>
    </source>
</evidence>
<keyword evidence="6 8" id="KW-0534">Nitrate assimilation</keyword>
<evidence type="ECO:0000256" key="2">
    <source>
        <dbReference type="ARBA" id="ARBA00008432"/>
    </source>
</evidence>
<dbReference type="STRING" id="1314781.A0A165IE04"/>
<feature type="transmembrane region" description="Helical" evidence="8">
    <location>
        <begin position="178"/>
        <end position="201"/>
    </location>
</feature>
<gene>
    <name evidence="11" type="ORF">EXIGLDRAFT_835811</name>
</gene>
<evidence type="ECO:0000256" key="5">
    <source>
        <dbReference type="ARBA" id="ARBA00022989"/>
    </source>
</evidence>
<proteinExistence type="inferred from homology"/>
<evidence type="ECO:0000256" key="3">
    <source>
        <dbReference type="ARBA" id="ARBA00022448"/>
    </source>
</evidence>
<evidence type="ECO:0000313" key="12">
    <source>
        <dbReference type="Proteomes" id="UP000077266"/>
    </source>
</evidence>
<dbReference type="Pfam" id="PF07690">
    <property type="entry name" value="MFS_1"/>
    <property type="match status" value="1"/>
</dbReference>
<feature type="transmembrane region" description="Helical" evidence="8">
    <location>
        <begin position="213"/>
        <end position="237"/>
    </location>
</feature>
<dbReference type="InParanoid" id="A0A165IE04"/>
<name>A0A165IE04_EXIGL</name>
<comment type="subcellular location">
    <subcellularLocation>
        <location evidence="8">Cell membrane</location>
        <topology evidence="8">Multi-pass membrane protein</topology>
    </subcellularLocation>
    <subcellularLocation>
        <location evidence="1">Membrane</location>
        <topology evidence="1">Multi-pass membrane protein</topology>
    </subcellularLocation>
</comment>
<feature type="transmembrane region" description="Helical" evidence="8">
    <location>
        <begin position="488"/>
        <end position="507"/>
    </location>
</feature>
<comment type="similarity">
    <text evidence="2 8">Belongs to the major facilitator superfamily. Nitrate/nitrite porter (TC 2.A.1.8) family.</text>
</comment>
<dbReference type="PROSITE" id="PS50850">
    <property type="entry name" value="MFS"/>
    <property type="match status" value="1"/>
</dbReference>
<evidence type="ECO:0000256" key="7">
    <source>
        <dbReference type="ARBA" id="ARBA00023136"/>
    </source>
</evidence>
<evidence type="ECO:0000256" key="9">
    <source>
        <dbReference type="SAM" id="MobiDB-lite"/>
    </source>
</evidence>
<evidence type="ECO:0000259" key="10">
    <source>
        <dbReference type="PROSITE" id="PS50850"/>
    </source>
</evidence>
<keyword evidence="12" id="KW-1185">Reference proteome</keyword>
<accession>A0A165IE04</accession>
<feature type="transmembrane region" description="Helical" evidence="8">
    <location>
        <begin position="89"/>
        <end position="109"/>
    </location>
</feature>
<feature type="compositionally biased region" description="Basic and acidic residues" evidence="9">
    <location>
        <begin position="263"/>
        <end position="278"/>
    </location>
</feature>
<evidence type="ECO:0000313" key="11">
    <source>
        <dbReference type="EMBL" id="KZV93273.1"/>
    </source>
</evidence>
<dbReference type="GO" id="GO:0015113">
    <property type="term" value="F:nitrite transmembrane transporter activity"/>
    <property type="evidence" value="ECO:0007669"/>
    <property type="project" value="InterPro"/>
</dbReference>